<dbReference type="CDD" id="cd01170">
    <property type="entry name" value="THZ_kinase"/>
    <property type="match status" value="1"/>
</dbReference>
<feature type="binding site" evidence="14">
    <location>
        <position position="406"/>
    </location>
    <ligand>
        <name>4-amino-2-methyl-5-(diphosphooxymethyl)pyrimidine</name>
        <dbReference type="ChEBI" id="CHEBI:57841"/>
    </ligand>
</feature>
<dbReference type="FunFam" id="3.20.20.70:FF:000096">
    <property type="entry name" value="Thiamine-phosphate synthase"/>
    <property type="match status" value="1"/>
</dbReference>
<feature type="binding site" evidence="14">
    <location>
        <position position="369"/>
    </location>
    <ligand>
        <name>Mg(2+)</name>
        <dbReference type="ChEBI" id="CHEBI:18420"/>
    </ligand>
</feature>
<evidence type="ECO:0000256" key="2">
    <source>
        <dbReference type="ARBA" id="ARBA00004868"/>
    </source>
</evidence>
<evidence type="ECO:0000256" key="8">
    <source>
        <dbReference type="ARBA" id="ARBA00022840"/>
    </source>
</evidence>
<feature type="binding site" evidence="15">
    <location>
        <position position="133"/>
    </location>
    <ligand>
        <name>ATP</name>
        <dbReference type="ChEBI" id="CHEBI:30616"/>
    </ligand>
</feature>
<dbReference type="NCBIfam" id="TIGR00693">
    <property type="entry name" value="thiE"/>
    <property type="match status" value="1"/>
</dbReference>
<evidence type="ECO:0000313" key="19">
    <source>
        <dbReference type="Proteomes" id="UP000070226"/>
    </source>
</evidence>
<dbReference type="AlphaFoldDB" id="A0A133S3U8"/>
<evidence type="ECO:0000259" key="17">
    <source>
        <dbReference type="Pfam" id="PF02581"/>
    </source>
</evidence>
<evidence type="ECO:0000313" key="18">
    <source>
        <dbReference type="EMBL" id="KXA63391.1"/>
    </source>
</evidence>
<feature type="binding site" evidence="14">
    <location>
        <begin position="484"/>
        <end position="485"/>
    </location>
    <ligand>
        <name>2-[(2R,5Z)-2-carboxy-4-methylthiazol-5(2H)-ylidene]ethyl phosphate</name>
        <dbReference type="ChEBI" id="CHEBI:62899"/>
    </ligand>
</feature>
<dbReference type="InterPro" id="IPR036206">
    <property type="entry name" value="ThiamineP_synth_sf"/>
</dbReference>
<accession>A0A133S3U8</accession>
<evidence type="ECO:0000256" key="11">
    <source>
        <dbReference type="ARBA" id="ARBA00047334"/>
    </source>
</evidence>
<comment type="similarity">
    <text evidence="15">Belongs to the Thz kinase family.</text>
</comment>
<feature type="binding site" evidence="14">
    <location>
        <begin position="432"/>
        <end position="434"/>
    </location>
    <ligand>
        <name>2-[(2R,5Z)-2-carboxy-4-methylthiazol-5(2H)-ylidene]ethyl phosphate</name>
        <dbReference type="ChEBI" id="CHEBI:62899"/>
    </ligand>
</feature>
<dbReference type="PANTHER" id="PTHR20857">
    <property type="entry name" value="THIAMINE-PHOSPHATE PYROPHOSPHORYLASE"/>
    <property type="match status" value="1"/>
</dbReference>
<feature type="binding site" evidence="14">
    <location>
        <position position="388"/>
    </location>
    <ligand>
        <name>Mg(2+)</name>
        <dbReference type="ChEBI" id="CHEBI:18420"/>
    </ligand>
</feature>
<dbReference type="PANTHER" id="PTHR20857:SF15">
    <property type="entry name" value="THIAMINE-PHOSPHATE SYNTHASE"/>
    <property type="match status" value="1"/>
</dbReference>
<comment type="caution">
    <text evidence="18">The sequence shown here is derived from an EMBL/GenBank/DDBJ whole genome shotgun (WGS) entry which is preliminary data.</text>
</comment>
<dbReference type="Pfam" id="PF02581">
    <property type="entry name" value="TMP-TENI"/>
    <property type="match status" value="1"/>
</dbReference>
<keyword evidence="4 14" id="KW-0808">Transferase</keyword>
<comment type="pathway">
    <text evidence="3 14">Cofactor biosynthesis; thiamine diphosphate biosynthesis; thiamine phosphate from 4-amino-2-methyl-5-diphosphomethylpyrimidine and 4-methyl-5-(2-phosphoethyl)-thiazole: step 1/1.</text>
</comment>
<dbReference type="STRING" id="39777.B7L28_01725"/>
<evidence type="ECO:0000256" key="16">
    <source>
        <dbReference type="SAM" id="Phobius"/>
    </source>
</evidence>
<keyword evidence="5 14" id="KW-0479">Metal-binding</keyword>
<protein>
    <recommendedName>
        <fullName evidence="14 15">Multifunctional fusion protein</fullName>
    </recommendedName>
    <domain>
        <recommendedName>
            <fullName evidence="14">Thiamine-phosphate synthase</fullName>
            <shortName evidence="14">TP synthase</shortName>
            <shortName evidence="14">TPS</shortName>
            <ecNumber evidence="14">2.5.1.3</ecNumber>
        </recommendedName>
        <alternativeName>
            <fullName evidence="14">Thiamine-phosphate pyrophosphorylase</fullName>
            <shortName evidence="14">TMP pyrophosphorylase</shortName>
            <shortName evidence="14">TMP-PPase</shortName>
        </alternativeName>
    </domain>
    <domain>
        <recommendedName>
            <fullName evidence="15">Hydroxyethylthiazole kinase</fullName>
            <ecNumber evidence="15">2.7.1.50</ecNumber>
        </recommendedName>
        <alternativeName>
            <fullName evidence="15">4-methyl-5-beta-hydroxyethylthiazole kinase</fullName>
            <shortName evidence="15">TH kinase</shortName>
            <shortName evidence="15">Thz kinase</shortName>
        </alternativeName>
    </domain>
</protein>
<feature type="binding site" evidence="14">
    <location>
        <position position="464"/>
    </location>
    <ligand>
        <name>2-[(2R,5Z)-2-carboxy-4-methylthiazol-5(2H)-ylidene]ethyl phosphate</name>
        <dbReference type="ChEBI" id="CHEBI:62899"/>
    </ligand>
</feature>
<feature type="binding site" evidence="14">
    <location>
        <position position="368"/>
    </location>
    <ligand>
        <name>4-amino-2-methyl-5-(diphosphooxymethyl)pyrimidine</name>
        <dbReference type="ChEBI" id="CHEBI:57841"/>
    </ligand>
</feature>
<name>A0A133S3U8_9FIRM</name>
<comment type="catalytic activity">
    <reaction evidence="11 14">
        <text>4-methyl-5-(2-phosphooxyethyl)-thiazole + 4-amino-2-methyl-5-(diphosphooxymethyl)pyrimidine + H(+) = thiamine phosphate + diphosphate</text>
        <dbReference type="Rhea" id="RHEA:22328"/>
        <dbReference type="ChEBI" id="CHEBI:15378"/>
        <dbReference type="ChEBI" id="CHEBI:33019"/>
        <dbReference type="ChEBI" id="CHEBI:37575"/>
        <dbReference type="ChEBI" id="CHEBI:57841"/>
        <dbReference type="ChEBI" id="CHEBI:58296"/>
        <dbReference type="EC" id="2.5.1.3"/>
    </reaction>
</comment>
<evidence type="ECO:0000256" key="10">
    <source>
        <dbReference type="ARBA" id="ARBA00022977"/>
    </source>
</evidence>
<dbReference type="Gene3D" id="3.20.20.70">
    <property type="entry name" value="Aldolase class I"/>
    <property type="match status" value="1"/>
</dbReference>
<dbReference type="InterPro" id="IPR029056">
    <property type="entry name" value="Ribokinase-like"/>
</dbReference>
<dbReference type="UniPathway" id="UPA00060">
    <property type="reaction ID" value="UER00139"/>
</dbReference>
<keyword evidence="9 14" id="KW-0460">Magnesium</keyword>
<dbReference type="PRINTS" id="PR01099">
    <property type="entry name" value="HYETHTZKNASE"/>
</dbReference>
<dbReference type="SUPFAM" id="SSF53613">
    <property type="entry name" value="Ribokinase-like"/>
    <property type="match status" value="1"/>
</dbReference>
<evidence type="ECO:0000256" key="1">
    <source>
        <dbReference type="ARBA" id="ARBA00001771"/>
    </source>
</evidence>
<dbReference type="HAMAP" id="MF_00097">
    <property type="entry name" value="TMP_synthase"/>
    <property type="match status" value="1"/>
</dbReference>
<dbReference type="GO" id="GO:0004789">
    <property type="term" value="F:thiamine-phosphate diphosphorylase activity"/>
    <property type="evidence" value="ECO:0007669"/>
    <property type="project" value="UniProtKB-UniRule"/>
</dbReference>
<dbReference type="InterPro" id="IPR000417">
    <property type="entry name" value="Hyethyz_kinase"/>
</dbReference>
<dbReference type="SUPFAM" id="SSF51391">
    <property type="entry name" value="Thiamin phosphate synthase"/>
    <property type="match status" value="1"/>
</dbReference>
<evidence type="ECO:0000256" key="14">
    <source>
        <dbReference type="HAMAP-Rule" id="MF_00097"/>
    </source>
</evidence>
<dbReference type="Proteomes" id="UP000070226">
    <property type="component" value="Unassembled WGS sequence"/>
</dbReference>
<dbReference type="EC" id="2.7.1.50" evidence="15"/>
<keyword evidence="16" id="KW-0472">Membrane</keyword>
<sequence>MRGDDAMNPYIHNQIKPEFNILYTLRKKNPLVICITNDVVRTFTANGLLAIGASPIMSECSEDLKDLIVYASALLINIGTLTPEKVGYYKEAIKLAKEYDVPIILDPVGCHAGAYRLSVVLDLIKTGSISLLRGNQSEVKAVYDALSSDNKDEISPLGKGVDGAQVADSAIIAYRLARLINCPVVATGEEDYVSDGTRVFAVPHGHSIMTAVTGTGCLLGAVLAAFFGIYDSFKDSLSTGEFLAYALAYYGLAGESAVKVSGIKPGSFSVAFIDALYTLDDEVLVSENRVQSVVVPDQLQVYFVCGTQDTELNKKWLLEIVEDACRGGITCFQFREKGDGTLEGQQKLELAQQLQHICAKYHVLYIINDDVELAVAVNADGVHVGQDDMCLEDVRNIVGHKVVGISIHSIEELHKTDVLYADCVGVGPMYTTSSKPDAQEPCGPERTAELQAEGLTLPCVGIGGITIDNAMAVLRAGACGVAVISAIAHAEKPYEAARQFKELASSL</sequence>
<dbReference type="EC" id="2.5.1.3" evidence="14"/>
<feature type="transmembrane region" description="Helical" evidence="16">
    <location>
        <begin position="208"/>
        <end position="230"/>
    </location>
</feature>
<dbReference type="GO" id="GO:0009229">
    <property type="term" value="P:thiamine diphosphate biosynthetic process"/>
    <property type="evidence" value="ECO:0007669"/>
    <property type="project" value="UniProtKB-UniRule"/>
</dbReference>
<evidence type="ECO:0000256" key="13">
    <source>
        <dbReference type="ARBA" id="ARBA00047883"/>
    </source>
</evidence>
<comment type="catalytic activity">
    <reaction evidence="1 15">
        <text>5-(2-hydroxyethyl)-4-methylthiazole + ATP = 4-methyl-5-(2-phosphooxyethyl)-thiazole + ADP + H(+)</text>
        <dbReference type="Rhea" id="RHEA:24212"/>
        <dbReference type="ChEBI" id="CHEBI:15378"/>
        <dbReference type="ChEBI" id="CHEBI:17957"/>
        <dbReference type="ChEBI" id="CHEBI:30616"/>
        <dbReference type="ChEBI" id="CHEBI:58296"/>
        <dbReference type="ChEBI" id="CHEBI:456216"/>
        <dbReference type="EC" id="2.7.1.50"/>
    </reaction>
</comment>
<keyword evidence="16" id="KW-0812">Transmembrane</keyword>
<feature type="binding site" evidence="15">
    <location>
        <position position="57"/>
    </location>
    <ligand>
        <name>substrate</name>
    </ligand>
</feature>
<evidence type="ECO:0000256" key="12">
    <source>
        <dbReference type="ARBA" id="ARBA00047851"/>
    </source>
</evidence>
<dbReference type="Pfam" id="PF02110">
    <property type="entry name" value="HK"/>
    <property type="match status" value="1"/>
</dbReference>
<evidence type="ECO:0000256" key="4">
    <source>
        <dbReference type="ARBA" id="ARBA00022679"/>
    </source>
</evidence>
<organism evidence="18">
    <name type="scientific">Veillonella atypica</name>
    <dbReference type="NCBI Taxonomy" id="39777"/>
    <lineage>
        <taxon>Bacteria</taxon>
        <taxon>Bacillati</taxon>
        <taxon>Bacillota</taxon>
        <taxon>Negativicutes</taxon>
        <taxon>Veillonellales</taxon>
        <taxon>Veillonellaceae</taxon>
        <taxon>Veillonella</taxon>
    </lineage>
</organism>
<dbReference type="GO" id="GO:0000287">
    <property type="term" value="F:magnesium ion binding"/>
    <property type="evidence" value="ECO:0007669"/>
    <property type="project" value="UniProtKB-UniRule"/>
</dbReference>
<gene>
    <name evidence="14" type="primary">thiE</name>
    <name evidence="15" type="synonym">thiM</name>
    <name evidence="18" type="ORF">HMPREF3233_01344</name>
</gene>
<evidence type="ECO:0000256" key="5">
    <source>
        <dbReference type="ARBA" id="ARBA00022723"/>
    </source>
</evidence>
<evidence type="ECO:0000256" key="3">
    <source>
        <dbReference type="ARBA" id="ARBA00005165"/>
    </source>
</evidence>
<comment type="function">
    <text evidence="15">Catalyzes the phosphorylation of the hydroxyl group of 4-methyl-5-beta-hydroxyethylthiazole (THZ).</text>
</comment>
<dbReference type="CDD" id="cd00564">
    <property type="entry name" value="TMP_TenI"/>
    <property type="match status" value="1"/>
</dbReference>
<evidence type="ECO:0000256" key="15">
    <source>
        <dbReference type="HAMAP-Rule" id="MF_00228"/>
    </source>
</evidence>
<keyword evidence="16" id="KW-1133">Transmembrane helix</keyword>
<dbReference type="InterPro" id="IPR034291">
    <property type="entry name" value="TMP_synthase"/>
</dbReference>
<keyword evidence="7 15" id="KW-0418">Kinase</keyword>
<feature type="domain" description="Thiamine phosphate synthase/TenI" evidence="17">
    <location>
        <begin position="301"/>
        <end position="487"/>
    </location>
</feature>
<comment type="function">
    <text evidence="14">Condenses 4-methyl-5-(beta-hydroxyethyl)thiazole monophosphate (THZ-P) and 2-methyl-4-amino-5-hydroxymethyl pyrimidine pyrophosphate (HMP-PP) to form thiamine monophosphate (TMP).</text>
</comment>
<evidence type="ECO:0000256" key="9">
    <source>
        <dbReference type="ARBA" id="ARBA00022842"/>
    </source>
</evidence>
<comment type="catalytic activity">
    <reaction evidence="12 14">
        <text>2-(2-carboxy-4-methylthiazol-5-yl)ethyl phosphate + 4-amino-2-methyl-5-(diphosphooxymethyl)pyrimidine + 2 H(+) = thiamine phosphate + CO2 + diphosphate</text>
        <dbReference type="Rhea" id="RHEA:47848"/>
        <dbReference type="ChEBI" id="CHEBI:15378"/>
        <dbReference type="ChEBI" id="CHEBI:16526"/>
        <dbReference type="ChEBI" id="CHEBI:33019"/>
        <dbReference type="ChEBI" id="CHEBI:37575"/>
        <dbReference type="ChEBI" id="CHEBI:57841"/>
        <dbReference type="ChEBI" id="CHEBI:62890"/>
        <dbReference type="EC" id="2.5.1.3"/>
    </reaction>
</comment>
<evidence type="ECO:0000256" key="6">
    <source>
        <dbReference type="ARBA" id="ARBA00022741"/>
    </source>
</evidence>
<keyword evidence="10 14" id="KW-0784">Thiamine biosynthesis</keyword>
<dbReference type="HAMAP" id="MF_00228">
    <property type="entry name" value="Thz_kinase"/>
    <property type="match status" value="1"/>
</dbReference>
<feature type="binding site" evidence="14">
    <location>
        <position position="435"/>
    </location>
    <ligand>
        <name>4-amino-2-methyl-5-(diphosphooxymethyl)pyrimidine</name>
        <dbReference type="ChEBI" id="CHEBI:57841"/>
    </ligand>
</feature>
<feature type="binding site" evidence="14">
    <location>
        <begin position="333"/>
        <end position="337"/>
    </location>
    <ligand>
        <name>4-amino-2-methyl-5-(diphosphooxymethyl)pyrimidine</name>
        <dbReference type="ChEBI" id="CHEBI:57841"/>
    </ligand>
</feature>
<comment type="similarity">
    <text evidence="14">Belongs to the thiamine-phosphate synthase family.</text>
</comment>
<keyword evidence="8 15" id="KW-0067">ATP-binding</keyword>
<keyword evidence="6 15" id="KW-0547">Nucleotide-binding</keyword>
<dbReference type="PATRIC" id="fig|39777.7.peg.1308"/>
<dbReference type="EMBL" id="LRQT01000063">
    <property type="protein sequence ID" value="KXA63391.1"/>
    <property type="molecule type" value="Genomic_DNA"/>
</dbReference>
<comment type="pathway">
    <text evidence="2 15">Cofactor biosynthesis; thiamine diphosphate biosynthesis; 4-methyl-5-(2-phosphoethyl)-thiazole from 5-(2-hydroxyethyl)-4-methylthiazole: step 1/1.</text>
</comment>
<evidence type="ECO:0000256" key="7">
    <source>
        <dbReference type="ARBA" id="ARBA00022777"/>
    </source>
</evidence>
<feature type="binding site" evidence="15">
    <location>
        <position position="187"/>
    </location>
    <ligand>
        <name>ATP</name>
        <dbReference type="ChEBI" id="CHEBI:30616"/>
    </ligand>
</feature>
<dbReference type="GO" id="GO:0009228">
    <property type="term" value="P:thiamine biosynthetic process"/>
    <property type="evidence" value="ECO:0007669"/>
    <property type="project" value="UniProtKB-KW"/>
</dbReference>
<dbReference type="InterPro" id="IPR022998">
    <property type="entry name" value="ThiamineP_synth_TenI"/>
</dbReference>
<feature type="binding site" evidence="15">
    <location>
        <position position="214"/>
    </location>
    <ligand>
        <name>substrate</name>
    </ligand>
</feature>
<dbReference type="GO" id="GO:0004417">
    <property type="term" value="F:hydroxyethylthiazole kinase activity"/>
    <property type="evidence" value="ECO:0007669"/>
    <property type="project" value="UniProtKB-UniRule"/>
</dbReference>
<dbReference type="GO" id="GO:0005524">
    <property type="term" value="F:ATP binding"/>
    <property type="evidence" value="ECO:0007669"/>
    <property type="project" value="UniProtKB-UniRule"/>
</dbReference>
<dbReference type="Gene3D" id="3.40.1190.20">
    <property type="match status" value="1"/>
</dbReference>
<dbReference type="GO" id="GO:0005737">
    <property type="term" value="C:cytoplasm"/>
    <property type="evidence" value="ECO:0007669"/>
    <property type="project" value="TreeGrafter"/>
</dbReference>
<proteinExistence type="inferred from homology"/>
<reference evidence="18 19" key="1">
    <citation type="submission" date="2016-01" db="EMBL/GenBank/DDBJ databases">
        <authorList>
            <person name="Oliw E.H."/>
        </authorList>
    </citation>
    <scope>NUCLEOTIDE SEQUENCE [LARGE SCALE GENOMIC DNA]</scope>
    <source>
        <strain evidence="18 19">CMW7756B</strain>
    </source>
</reference>
<comment type="cofactor">
    <cofactor evidence="14">
        <name>Mg(2+)</name>
        <dbReference type="ChEBI" id="CHEBI:18420"/>
    </cofactor>
    <text evidence="14">Binds 1 Mg(2+) ion per subunit.</text>
</comment>
<dbReference type="NCBIfam" id="NF006830">
    <property type="entry name" value="PRK09355.1"/>
    <property type="match status" value="1"/>
</dbReference>
<comment type="catalytic activity">
    <reaction evidence="13 14">
        <text>2-[(2R,5Z)-2-carboxy-4-methylthiazol-5(2H)-ylidene]ethyl phosphate + 4-amino-2-methyl-5-(diphosphooxymethyl)pyrimidine + 2 H(+) = thiamine phosphate + CO2 + diphosphate</text>
        <dbReference type="Rhea" id="RHEA:47844"/>
        <dbReference type="ChEBI" id="CHEBI:15378"/>
        <dbReference type="ChEBI" id="CHEBI:16526"/>
        <dbReference type="ChEBI" id="CHEBI:33019"/>
        <dbReference type="ChEBI" id="CHEBI:37575"/>
        <dbReference type="ChEBI" id="CHEBI:57841"/>
        <dbReference type="ChEBI" id="CHEBI:62899"/>
        <dbReference type="EC" id="2.5.1.3"/>
    </reaction>
</comment>
<dbReference type="InterPro" id="IPR013785">
    <property type="entry name" value="Aldolase_TIM"/>
</dbReference>